<dbReference type="GeneID" id="9752845"/>
<organism evidence="2 3">
    <name type="scientific">Vulcanisaeta distributa (strain DSM 14429 / JCM 11212 / NBRC 100878 / IC-017)</name>
    <dbReference type="NCBI Taxonomy" id="572478"/>
    <lineage>
        <taxon>Archaea</taxon>
        <taxon>Thermoproteota</taxon>
        <taxon>Thermoprotei</taxon>
        <taxon>Thermoproteales</taxon>
        <taxon>Thermoproteaceae</taxon>
        <taxon>Vulcanisaeta</taxon>
    </lineage>
</organism>
<dbReference type="STRING" id="572478.Vdis_1898"/>
<gene>
    <name evidence="2" type="ordered locus">Vdis_1898</name>
</gene>
<dbReference type="SUPFAM" id="SSF56281">
    <property type="entry name" value="Metallo-hydrolase/oxidoreductase"/>
    <property type="match status" value="1"/>
</dbReference>
<evidence type="ECO:0000313" key="3">
    <source>
        <dbReference type="Proteomes" id="UP000006681"/>
    </source>
</evidence>
<dbReference type="PANTHER" id="PTHR42951:SF18">
    <property type="entry name" value="METALLO-HYDROLASE MJ0296-RELATED"/>
    <property type="match status" value="1"/>
</dbReference>
<dbReference type="InterPro" id="IPR036866">
    <property type="entry name" value="RibonucZ/Hydroxyglut_hydro"/>
</dbReference>
<name>E1QNI2_VULDI</name>
<evidence type="ECO:0000259" key="1">
    <source>
        <dbReference type="SMART" id="SM00849"/>
    </source>
</evidence>
<evidence type="ECO:0000313" key="2">
    <source>
        <dbReference type="EMBL" id="ADN51270.1"/>
    </source>
</evidence>
<dbReference type="HOGENOM" id="CLU_056342_1_1_2"/>
<sequence>MEWRIGLIELDKGVHAYIQPRGTWFIANAGLIVGRDFSIVIDSLTNEKMALDFLSSIRRVTDKPIRFLINTHYHGDHTWTNHLFNAITIAHVNTRRLIEEEMRMSAMRLYEKLFPEIDFSGARYTLQDLVFSESLTLYVGDKSVEVKYIGYPAHTIGDAYIYIPDSRVVFAGDLLFAEPCTPFVLFGSVSGSIEALDNLASLNADIYVPGHGPISYGRKALYRARDYLTYIRDEAWRLFKEGLPFNEAARRIDLREFANWYDKERVVGNVARAYSEFRGERPGAPLQNLNEIILEMNRYRQYTQDD</sequence>
<dbReference type="InterPro" id="IPR050855">
    <property type="entry name" value="NDM-1-like"/>
</dbReference>
<dbReference type="Proteomes" id="UP000006681">
    <property type="component" value="Chromosome"/>
</dbReference>
<accession>E1QNI2</accession>
<dbReference type="Gene3D" id="3.60.15.10">
    <property type="entry name" value="Ribonuclease Z/Hydroxyacylglutathione hydrolase-like"/>
    <property type="match status" value="1"/>
</dbReference>
<protein>
    <submittedName>
        <fullName evidence="2">Beta-lactamase domain protein</fullName>
    </submittedName>
</protein>
<dbReference type="Pfam" id="PF00753">
    <property type="entry name" value="Lactamase_B"/>
    <property type="match status" value="1"/>
</dbReference>
<dbReference type="eggNOG" id="arCOG00507">
    <property type="taxonomic scope" value="Archaea"/>
</dbReference>
<dbReference type="InterPro" id="IPR001279">
    <property type="entry name" value="Metallo-B-lactamas"/>
</dbReference>
<dbReference type="SMART" id="SM00849">
    <property type="entry name" value="Lactamase_B"/>
    <property type="match status" value="1"/>
</dbReference>
<dbReference type="AlphaFoldDB" id="E1QNI2"/>
<dbReference type="KEGG" id="vdi:Vdis_1898"/>
<dbReference type="PANTHER" id="PTHR42951">
    <property type="entry name" value="METALLO-BETA-LACTAMASE DOMAIN-CONTAINING"/>
    <property type="match status" value="1"/>
</dbReference>
<dbReference type="CDD" id="cd16282">
    <property type="entry name" value="metallo-hydrolase-like_MBL-fold"/>
    <property type="match status" value="1"/>
</dbReference>
<dbReference type="OrthoDB" id="197151at2157"/>
<dbReference type="EMBL" id="CP002100">
    <property type="protein sequence ID" value="ADN51270.1"/>
    <property type="molecule type" value="Genomic_DNA"/>
</dbReference>
<reference evidence="2 3" key="1">
    <citation type="journal article" date="2010" name="Stand. Genomic Sci.">
        <title>Complete genome sequence of Vulcanisaeta distributa type strain (IC-017).</title>
        <authorList>
            <person name="Mavromatis K."/>
            <person name="Sikorski J."/>
            <person name="Pabst E."/>
            <person name="Teshima H."/>
            <person name="Lapidus A."/>
            <person name="Lucas S."/>
            <person name="Nolan M."/>
            <person name="Glavina Del Rio T."/>
            <person name="Cheng J.F."/>
            <person name="Bruce D."/>
            <person name="Goodwin L."/>
            <person name="Pitluck S."/>
            <person name="Liolios K."/>
            <person name="Ivanova N."/>
            <person name="Mikhailova N."/>
            <person name="Pati A."/>
            <person name="Chen A."/>
            <person name="Palaniappan K."/>
            <person name="Land M."/>
            <person name="Hauser L."/>
            <person name="Chang Y.J."/>
            <person name="Jeffries C.D."/>
            <person name="Rohde M."/>
            <person name="Spring S."/>
            <person name="Goker M."/>
            <person name="Wirth R."/>
            <person name="Woyke T."/>
            <person name="Bristow J."/>
            <person name="Eisen J.A."/>
            <person name="Markowitz V."/>
            <person name="Hugenholtz P."/>
            <person name="Klenk H.P."/>
            <person name="Kyrpides N.C."/>
        </authorList>
    </citation>
    <scope>NUCLEOTIDE SEQUENCE [LARGE SCALE GENOMIC DNA]</scope>
    <source>
        <strain evidence="3">DSM 14429 / JCM 11212 / NBRC 100878 / IC-017</strain>
    </source>
</reference>
<reference evidence="3" key="2">
    <citation type="journal article" date="2010" name="Stand. Genomic Sci.">
        <title>Complete genome sequence of Vulcanisaeta distributa type strain (IC-017T).</title>
        <authorList>
            <person name="Mavromatis K."/>
            <person name="Sikorski J."/>
            <person name="Pabst E."/>
            <person name="Teshima H."/>
            <person name="Lapidus A."/>
            <person name="Lucas S."/>
            <person name="Nolan M."/>
            <person name="Glavina Del Rio T."/>
            <person name="Cheng J."/>
            <person name="Bruce D."/>
            <person name="Goodwin L."/>
            <person name="Pitluck S."/>
            <person name="Liolios K."/>
            <person name="Ivanova N."/>
            <person name="Mikhailova N."/>
            <person name="Pati A."/>
            <person name="Chen A."/>
            <person name="Palaniappan K."/>
            <person name="Land M."/>
            <person name="Hauser L."/>
            <person name="Chang Y."/>
            <person name="Jeffries C."/>
            <person name="Rohde M."/>
            <person name="Spring S."/>
            <person name="Goker M."/>
            <person name="Wirth R."/>
            <person name="Woyke T."/>
            <person name="Bristow J."/>
            <person name="Eisen J."/>
            <person name="Markowitz V."/>
            <person name="Hugenholtz P."/>
            <person name="Klenk H."/>
            <person name="Kyrpides N."/>
        </authorList>
    </citation>
    <scope>NUCLEOTIDE SEQUENCE [LARGE SCALE GENOMIC DNA]</scope>
    <source>
        <strain evidence="3">DSM 14429 / JCM 11212 / NBRC 100878 / IC-017</strain>
    </source>
</reference>
<dbReference type="RefSeq" id="WP_013336995.1">
    <property type="nucleotide sequence ID" value="NC_014537.1"/>
</dbReference>
<feature type="domain" description="Metallo-beta-lactamase" evidence="1">
    <location>
        <begin position="26"/>
        <end position="211"/>
    </location>
</feature>
<proteinExistence type="predicted"/>
<keyword evidence="3" id="KW-1185">Reference proteome</keyword>